<reference evidence="1" key="1">
    <citation type="journal article" date="2019" name="Int. J. Syst. Evol. Microbiol.">
        <title>Allopseudarcicella aquatilis gen. nov., sp. nov., isolated from freshwater.</title>
        <authorList>
            <person name="Kim H."/>
            <person name="Kang H."/>
            <person name="Joh K."/>
        </authorList>
    </citation>
    <scope>NUCLEOTIDE SEQUENCE</scope>
    <source>
        <strain evidence="1">HME7025</strain>
    </source>
</reference>
<name>A0A2S2DUD3_9BACT</name>
<dbReference type="KEGG" id="psez:HME7025_01145"/>
<evidence type="ECO:0000313" key="1">
    <source>
        <dbReference type="EMBL" id="AWL09008.1"/>
    </source>
</evidence>
<dbReference type="EMBL" id="CP029346">
    <property type="protein sequence ID" value="AWL09008.1"/>
    <property type="molecule type" value="Genomic_DNA"/>
</dbReference>
<organism evidence="1 2">
    <name type="scientific">Aquirufa nivalisilvae</name>
    <dbReference type="NCBI Taxonomy" id="2516557"/>
    <lineage>
        <taxon>Bacteria</taxon>
        <taxon>Pseudomonadati</taxon>
        <taxon>Bacteroidota</taxon>
        <taxon>Cytophagia</taxon>
        <taxon>Cytophagales</taxon>
        <taxon>Flectobacillaceae</taxon>
        <taxon>Aquirufa</taxon>
    </lineage>
</organism>
<dbReference type="SUPFAM" id="SSF55961">
    <property type="entry name" value="Bet v1-like"/>
    <property type="match status" value="1"/>
</dbReference>
<evidence type="ECO:0000313" key="2">
    <source>
        <dbReference type="Proteomes" id="UP000245468"/>
    </source>
</evidence>
<evidence type="ECO:0008006" key="3">
    <source>
        <dbReference type="Google" id="ProtNLM"/>
    </source>
</evidence>
<sequence>MPSFRVETLINSPIDYVWALFDQDLLAKLSPPFPPISINRFDGCNKGDLVQLEIKLGFFSLYWDSEITEDFQGEDIIYFIDEGTRIPLGITNWKHHHILEKRNAQQTMVIDQISYSTSSKFLDILLYPLLWGMIIYRKPFYQSLLTLR</sequence>
<dbReference type="RefSeq" id="WP_109322717.1">
    <property type="nucleotide sequence ID" value="NZ_CP029346.1"/>
</dbReference>
<accession>A0A2S2DUD3</accession>
<dbReference type="InterPro" id="IPR023393">
    <property type="entry name" value="START-like_dom_sf"/>
</dbReference>
<gene>
    <name evidence="1" type="ORF">HME7025_01145</name>
</gene>
<dbReference type="OrthoDB" id="838246at2"/>
<keyword evidence="2" id="KW-1185">Reference proteome</keyword>
<dbReference type="Proteomes" id="UP000245468">
    <property type="component" value="Chromosome"/>
</dbReference>
<dbReference type="Gene3D" id="3.30.530.20">
    <property type="match status" value="1"/>
</dbReference>
<protein>
    <recommendedName>
        <fullName evidence="3">SRPBCC family protein</fullName>
    </recommendedName>
</protein>
<dbReference type="AlphaFoldDB" id="A0A2S2DUD3"/>
<proteinExistence type="predicted"/>